<feature type="region of interest" description="Disordered" evidence="1">
    <location>
        <begin position="559"/>
        <end position="604"/>
    </location>
</feature>
<proteinExistence type="predicted"/>
<feature type="compositionally biased region" description="Polar residues" evidence="1">
    <location>
        <begin position="587"/>
        <end position="598"/>
    </location>
</feature>
<keyword evidence="3" id="KW-1185">Reference proteome</keyword>
<feature type="region of interest" description="Disordered" evidence="1">
    <location>
        <begin position="1003"/>
        <end position="1061"/>
    </location>
</feature>
<feature type="compositionally biased region" description="Polar residues" evidence="1">
    <location>
        <begin position="1026"/>
        <end position="1036"/>
    </location>
</feature>
<name>A0A1S8XA69_OPIVI</name>
<feature type="region of interest" description="Disordered" evidence="1">
    <location>
        <begin position="913"/>
        <end position="954"/>
    </location>
</feature>
<feature type="region of interest" description="Disordered" evidence="1">
    <location>
        <begin position="801"/>
        <end position="855"/>
    </location>
</feature>
<evidence type="ECO:0000256" key="1">
    <source>
        <dbReference type="SAM" id="MobiDB-lite"/>
    </source>
</evidence>
<gene>
    <name evidence="2" type="ORF">X801_00466</name>
</gene>
<accession>A0A1S8XA69</accession>
<reference evidence="2 3" key="1">
    <citation type="submission" date="2015-03" db="EMBL/GenBank/DDBJ databases">
        <title>Draft genome of the nematode, Opisthorchis viverrini.</title>
        <authorList>
            <person name="Mitreva M."/>
        </authorList>
    </citation>
    <scope>NUCLEOTIDE SEQUENCE [LARGE SCALE GENOMIC DNA]</scope>
    <source>
        <strain evidence="2">Khon Kaen</strain>
    </source>
</reference>
<feature type="region of interest" description="Disordered" evidence="1">
    <location>
        <begin position="363"/>
        <end position="413"/>
    </location>
</feature>
<feature type="compositionally biased region" description="Polar residues" evidence="1">
    <location>
        <begin position="806"/>
        <end position="816"/>
    </location>
</feature>
<feature type="compositionally biased region" description="Low complexity" evidence="1">
    <location>
        <begin position="921"/>
        <end position="935"/>
    </location>
</feature>
<feature type="compositionally biased region" description="Basic residues" evidence="1">
    <location>
        <begin position="121"/>
        <end position="133"/>
    </location>
</feature>
<evidence type="ECO:0000313" key="3">
    <source>
        <dbReference type="Proteomes" id="UP000243686"/>
    </source>
</evidence>
<feature type="compositionally biased region" description="Polar residues" evidence="1">
    <location>
        <begin position="823"/>
        <end position="832"/>
    </location>
</feature>
<feature type="compositionally biased region" description="Polar residues" evidence="1">
    <location>
        <begin position="253"/>
        <end position="262"/>
    </location>
</feature>
<feature type="compositionally biased region" description="Polar residues" evidence="1">
    <location>
        <begin position="943"/>
        <end position="954"/>
    </location>
</feature>
<feature type="non-terminal residue" evidence="2">
    <location>
        <position position="1061"/>
    </location>
</feature>
<dbReference type="AlphaFoldDB" id="A0A1S8XA69"/>
<dbReference type="Proteomes" id="UP000243686">
    <property type="component" value="Unassembled WGS sequence"/>
</dbReference>
<sequence>MTASSSLGSAECPVLYVFQPSAKGITGTPLDTSHFHFPLSSRGLSSVNFLPTRVCCGKSWGQYYGKRKRRILSAFSAGKAKDFNHFARGTVGCTEAQKKTNKQGLNTKSSEKSAAGITTQKGRRTSFKARKTRTAKNADSVQLVGEISLENWQSMRKLITNDSLIRTKRIKRSVEPKDENLGQAHDLSLTFFHNPRTTSELTAEHLHHQQTEKQPVKHSDSEATNSTYKNQLLSESHVGLDKQEEMTHKDPKSSNADKSLQLTKKKTDSKPDTSISILKTDVRNEKLLRTVEKLNENLSQTPKKISSRIKEHHVQDSNPISLVGGNLTGTANQVSISSTEVILDFSNVGFTGKEPATEMPLEWISPTSSNKQPLKPDHPLDEANGTKAKAIPIQDSQTQRVDDEDAASAVNQTPRVLTGKLQKSTTGVPENESEILIGSGELSTAANEMPKQTEGARTEFIDKVTTYIPVNPNKLGERKFSSFQYASTEVLVVADIYSVPRPIIDSLSQSTDNSLDLATSTESQIVSAENVEVLEPNSTTGSTLGSMNESEPEVTVQLPEPKTGTANQMGHLSDQTDSERTAVSEKATANKSNASESQEAVDGIGNNEAPLPLCDLKLKLTSVDDLGKIAENTIVYSNEDCQTSGQVEALETGKSNKAEGSMISPGNNEKVTSVTRLRPNLESVTIYSEPTSESYLELDPDLPPHHGVEGRHLSDLSMGTASLEYLTETPHASDQREDLYEIKSHKVISHTHPEKQGESGMQTVSVGLVSDSVQPLAHPNILPTDDPSMILTTLHNTDPIIRSKLSGPQNAGSISSLGEHVNQPVTSTSLDSPEQFGSDHSTTVATDHPPAVSSEPGKAVFDLQNVESSSPHYVDTTGLVSISDGMLPTSDRKSELVHHAQQNQTVSEVLNATTTDSADPTSETASTGETSEIGGLDVMESVSPKNPNTFNRSSSKEFTSFINIEANMTLPIQLTFPPPALDDISSGGSWSDNNSLNLLQPTQSQHLTRSGSADDSDAASAFPMSSRANNDITQNGGFVPHPRSGKFHLPGSNENDSCDYL</sequence>
<feature type="compositionally biased region" description="Polar residues" evidence="1">
    <location>
        <begin position="564"/>
        <end position="575"/>
    </location>
</feature>
<feature type="compositionally biased region" description="Basic and acidic residues" evidence="1">
    <location>
        <begin position="204"/>
        <end position="221"/>
    </location>
</feature>
<evidence type="ECO:0000313" key="2">
    <source>
        <dbReference type="EMBL" id="OON23614.1"/>
    </source>
</evidence>
<feature type="region of interest" description="Disordered" evidence="1">
    <location>
        <begin position="97"/>
        <end position="133"/>
    </location>
</feature>
<organism evidence="2 3">
    <name type="scientific">Opisthorchis viverrini</name>
    <name type="common">Southeast Asian liver fluke</name>
    <dbReference type="NCBI Taxonomy" id="6198"/>
    <lineage>
        <taxon>Eukaryota</taxon>
        <taxon>Metazoa</taxon>
        <taxon>Spiralia</taxon>
        <taxon>Lophotrochozoa</taxon>
        <taxon>Platyhelminthes</taxon>
        <taxon>Trematoda</taxon>
        <taxon>Digenea</taxon>
        <taxon>Opisthorchiida</taxon>
        <taxon>Opisthorchiata</taxon>
        <taxon>Opisthorchiidae</taxon>
        <taxon>Opisthorchis</taxon>
    </lineage>
</organism>
<feature type="compositionally biased region" description="Polar residues" evidence="1">
    <location>
        <begin position="222"/>
        <end position="234"/>
    </location>
</feature>
<feature type="region of interest" description="Disordered" evidence="1">
    <location>
        <begin position="204"/>
        <end position="272"/>
    </location>
</feature>
<protein>
    <submittedName>
        <fullName evidence="2">Uncharacterized protein</fullName>
    </submittedName>
</protein>
<feature type="compositionally biased region" description="Basic and acidic residues" evidence="1">
    <location>
        <begin position="238"/>
        <end position="252"/>
    </location>
</feature>
<dbReference type="EMBL" id="KV891516">
    <property type="protein sequence ID" value="OON23614.1"/>
    <property type="molecule type" value="Genomic_DNA"/>
</dbReference>